<evidence type="ECO:0000313" key="3">
    <source>
        <dbReference type="Proteomes" id="UP000245865"/>
    </source>
</evidence>
<evidence type="ECO:0008006" key="4">
    <source>
        <dbReference type="Google" id="ProtNLM"/>
    </source>
</evidence>
<protein>
    <recommendedName>
        <fullName evidence="4">Scaffolding protein</fullName>
    </recommendedName>
</protein>
<accession>A0A316J7W6</accession>
<comment type="caution">
    <text evidence="2">The sequence shown here is derived from an EMBL/GenBank/DDBJ whole genome shotgun (WGS) entry which is preliminary data.</text>
</comment>
<reference evidence="2 3" key="1">
    <citation type="submission" date="2018-05" db="EMBL/GenBank/DDBJ databases">
        <title>Comparative genomic sequence analysis between strain HN4 and CCM 8460T (Falsochrobactrum ovis) will provide more evidence to prove that HN4 is a new species of Falsochrobactrum.</title>
        <authorList>
            <person name="Lyu W."/>
            <person name="Sun L."/>
            <person name="Yao L."/>
        </authorList>
    </citation>
    <scope>NUCLEOTIDE SEQUENCE [LARGE SCALE GENOMIC DNA]</scope>
    <source>
        <strain evidence="2 3">HN4</strain>
    </source>
</reference>
<dbReference type="RefSeq" id="WP_109706800.1">
    <property type="nucleotide sequence ID" value="NZ_QGDB01000004.1"/>
</dbReference>
<feature type="region of interest" description="Disordered" evidence="1">
    <location>
        <begin position="1"/>
        <end position="90"/>
    </location>
</feature>
<dbReference type="AlphaFoldDB" id="A0A316J7W6"/>
<dbReference type="OrthoDB" id="8410093at2"/>
<evidence type="ECO:0000256" key="1">
    <source>
        <dbReference type="SAM" id="MobiDB-lite"/>
    </source>
</evidence>
<feature type="compositionally biased region" description="Polar residues" evidence="1">
    <location>
        <begin position="1"/>
        <end position="29"/>
    </location>
</feature>
<gene>
    <name evidence="2" type="ORF">DKP76_11525</name>
</gene>
<proteinExistence type="predicted"/>
<dbReference type="EMBL" id="QGDB01000004">
    <property type="protein sequence ID" value="PWL17401.1"/>
    <property type="molecule type" value="Genomic_DNA"/>
</dbReference>
<organism evidence="2 3">
    <name type="scientific">Falsochrobactrum shanghaiense</name>
    <dbReference type="NCBI Taxonomy" id="2201899"/>
    <lineage>
        <taxon>Bacteria</taxon>
        <taxon>Pseudomonadati</taxon>
        <taxon>Pseudomonadota</taxon>
        <taxon>Alphaproteobacteria</taxon>
        <taxon>Hyphomicrobiales</taxon>
        <taxon>Brucellaceae</taxon>
        <taxon>Falsochrobactrum</taxon>
    </lineage>
</organism>
<dbReference type="Proteomes" id="UP000245865">
    <property type="component" value="Unassembled WGS sequence"/>
</dbReference>
<keyword evidence="3" id="KW-1185">Reference proteome</keyword>
<feature type="region of interest" description="Disordered" evidence="1">
    <location>
        <begin position="276"/>
        <end position="297"/>
    </location>
</feature>
<sequence length="325" mass="36432">MTMTDNPEQTGTVSDTSPNEANDVTSFQEATDDVFGSIAEAAAHLEDEEDEQQSDEAAASTDEAHQSDDETSEDDQAEEPKYRLADGTEATLSEIEEWRKGNLRQSDYTRKTMELAETRKELEARQQSTNQQAQFFQQNIDFAIDVAKAHLPQAPDPALAYSDPITFMQQKADYEARTEQLQQLLSAKQQHLSETSQQRQQAHKDMALNEAKALMDAMPELKDPAKLQSFQADLSRSVQSYGIKPDEIGNVMDHRLFLMARDAMAYQKLMSQKPKALDKARNAPPVQVPGQRQSPTEAVARANRARMEKLSKTGSINDAMQIDFE</sequence>
<name>A0A316J7W6_9HYPH</name>
<evidence type="ECO:0000313" key="2">
    <source>
        <dbReference type="EMBL" id="PWL17401.1"/>
    </source>
</evidence>